<keyword evidence="2" id="KW-1185">Reference proteome</keyword>
<organism evidence="1 2">
    <name type="scientific">Araneus ventricosus</name>
    <name type="common">Orbweaver spider</name>
    <name type="synonym">Epeira ventricosa</name>
    <dbReference type="NCBI Taxonomy" id="182803"/>
    <lineage>
        <taxon>Eukaryota</taxon>
        <taxon>Metazoa</taxon>
        <taxon>Ecdysozoa</taxon>
        <taxon>Arthropoda</taxon>
        <taxon>Chelicerata</taxon>
        <taxon>Arachnida</taxon>
        <taxon>Araneae</taxon>
        <taxon>Araneomorphae</taxon>
        <taxon>Entelegynae</taxon>
        <taxon>Araneoidea</taxon>
        <taxon>Araneidae</taxon>
        <taxon>Araneus</taxon>
    </lineage>
</organism>
<proteinExistence type="predicted"/>
<protein>
    <submittedName>
        <fullName evidence="1">Uncharacterized protein</fullName>
    </submittedName>
</protein>
<sequence length="127" mass="14204">MQSSALSEIGTISLCHEFPTGKFSSEKLLINISFSDQIYQNENLFSETDLNDMVSKILDQFPMNSMKGQAKNDEFMLLGPPSPTKHLHKISPIPRLSQVSAKHRIKDTAVLLTSTDNRNALKANLEK</sequence>
<reference evidence="1 2" key="1">
    <citation type="journal article" date="2019" name="Sci. Rep.">
        <title>Orb-weaving spider Araneus ventricosus genome elucidates the spidroin gene catalogue.</title>
        <authorList>
            <person name="Kono N."/>
            <person name="Nakamura H."/>
            <person name="Ohtoshi R."/>
            <person name="Moran D.A.P."/>
            <person name="Shinohara A."/>
            <person name="Yoshida Y."/>
            <person name="Fujiwara M."/>
            <person name="Mori M."/>
            <person name="Tomita M."/>
            <person name="Arakawa K."/>
        </authorList>
    </citation>
    <scope>NUCLEOTIDE SEQUENCE [LARGE SCALE GENOMIC DNA]</scope>
</reference>
<evidence type="ECO:0000313" key="2">
    <source>
        <dbReference type="Proteomes" id="UP000499080"/>
    </source>
</evidence>
<dbReference type="AlphaFoldDB" id="A0A4Y2Q1U7"/>
<dbReference type="Proteomes" id="UP000499080">
    <property type="component" value="Unassembled WGS sequence"/>
</dbReference>
<evidence type="ECO:0000313" key="1">
    <source>
        <dbReference type="EMBL" id="GBN58128.1"/>
    </source>
</evidence>
<accession>A0A4Y2Q1U7</accession>
<gene>
    <name evidence="1" type="ORF">AVEN_233801_1</name>
</gene>
<name>A0A4Y2Q1U7_ARAVE</name>
<comment type="caution">
    <text evidence="1">The sequence shown here is derived from an EMBL/GenBank/DDBJ whole genome shotgun (WGS) entry which is preliminary data.</text>
</comment>
<dbReference type="EMBL" id="BGPR01012871">
    <property type="protein sequence ID" value="GBN58128.1"/>
    <property type="molecule type" value="Genomic_DNA"/>
</dbReference>